<comment type="caution">
    <text evidence="3">The sequence shown here is derived from an EMBL/GenBank/DDBJ whole genome shotgun (WGS) entry which is preliminary data.</text>
</comment>
<evidence type="ECO:0000313" key="4">
    <source>
        <dbReference type="Proteomes" id="UP000484255"/>
    </source>
</evidence>
<keyword evidence="4" id="KW-1185">Reference proteome</keyword>
<dbReference type="GO" id="GO:0009103">
    <property type="term" value="P:lipopolysaccharide biosynthetic process"/>
    <property type="evidence" value="ECO:0007669"/>
    <property type="project" value="TreeGrafter"/>
</dbReference>
<dbReference type="AlphaFoldDB" id="A0A7C9PIN6"/>
<dbReference type="GO" id="GO:0016747">
    <property type="term" value="F:acyltransferase activity, transferring groups other than amino-acyl groups"/>
    <property type="evidence" value="ECO:0007669"/>
    <property type="project" value="InterPro"/>
</dbReference>
<evidence type="ECO:0000256" key="1">
    <source>
        <dbReference type="SAM" id="Phobius"/>
    </source>
</evidence>
<dbReference type="Pfam" id="PF01757">
    <property type="entry name" value="Acyl_transf_3"/>
    <property type="match status" value="1"/>
</dbReference>
<keyword evidence="1" id="KW-1133">Transmembrane helix</keyword>
<feature type="transmembrane region" description="Helical" evidence="1">
    <location>
        <begin position="103"/>
        <end position="123"/>
    </location>
</feature>
<organism evidence="3 4">
    <name type="scientific">Ideonella livida</name>
    <dbReference type="NCBI Taxonomy" id="2707176"/>
    <lineage>
        <taxon>Bacteria</taxon>
        <taxon>Pseudomonadati</taxon>
        <taxon>Pseudomonadota</taxon>
        <taxon>Betaproteobacteria</taxon>
        <taxon>Burkholderiales</taxon>
        <taxon>Sphaerotilaceae</taxon>
        <taxon>Ideonella</taxon>
    </lineage>
</organism>
<keyword evidence="3" id="KW-0808">Transferase</keyword>
<sequence>MTHRPDIQALRGWAVALVVLYHAGVPGLSAGYLGVDLFFAVSGYLITGLVREAVDAGRFSLAGFWLRRLWRLMPAALVTLAATTLGAAALLDAPEWRDYQAQLAGALGWSANLVLWGQGGYFAGAAAEKPLLHTWSLAVEEQYYLLLPPLLVWVVPRLRWRAVVAALSLASLGLMAWLQQHAPDAAFYLLPARAWALGLGAWVALGPAGGPAPTPPHRTAWARGLAMAVLVALPLWPWPQQLGPHPGLAAAGMVAATAVLLRLPGPVPAGRMLGRLLVWLGDRSYALYLVHWPLLALLQHAWMGSPGPGQPGGNNSLSL</sequence>
<dbReference type="GO" id="GO:0016020">
    <property type="term" value="C:membrane"/>
    <property type="evidence" value="ECO:0007669"/>
    <property type="project" value="TreeGrafter"/>
</dbReference>
<dbReference type="InterPro" id="IPR002656">
    <property type="entry name" value="Acyl_transf_3_dom"/>
</dbReference>
<feature type="transmembrane region" description="Helical" evidence="1">
    <location>
        <begin position="69"/>
        <end position="91"/>
    </location>
</feature>
<evidence type="ECO:0000313" key="3">
    <source>
        <dbReference type="EMBL" id="NDY92896.1"/>
    </source>
</evidence>
<reference evidence="3 4" key="1">
    <citation type="submission" date="2020-02" db="EMBL/GenBank/DDBJ databases">
        <title>Ideonella bacterium strain TBM-1.</title>
        <authorList>
            <person name="Chen W.-M."/>
        </authorList>
    </citation>
    <scope>NUCLEOTIDE SEQUENCE [LARGE SCALE GENOMIC DNA]</scope>
    <source>
        <strain evidence="3 4">TBM-1</strain>
    </source>
</reference>
<gene>
    <name evidence="3" type="ORF">G3A44_17015</name>
</gene>
<accession>A0A7C9PIN6</accession>
<feature type="domain" description="Acyltransferase 3" evidence="2">
    <location>
        <begin position="6"/>
        <end position="301"/>
    </location>
</feature>
<keyword evidence="3" id="KW-0012">Acyltransferase</keyword>
<dbReference type="PANTHER" id="PTHR23028">
    <property type="entry name" value="ACETYLTRANSFERASE"/>
    <property type="match status" value="1"/>
</dbReference>
<keyword evidence="1" id="KW-0812">Transmembrane</keyword>
<keyword evidence="1" id="KW-0472">Membrane</keyword>
<name>A0A7C9PIN6_9BURK</name>
<dbReference type="RefSeq" id="WP_163458950.1">
    <property type="nucleotide sequence ID" value="NZ_JAAGOH010000024.1"/>
</dbReference>
<proteinExistence type="predicted"/>
<dbReference type="Proteomes" id="UP000484255">
    <property type="component" value="Unassembled WGS sequence"/>
</dbReference>
<protein>
    <submittedName>
        <fullName evidence="3">Acyltransferase</fullName>
    </submittedName>
</protein>
<dbReference type="EMBL" id="JAAGOH010000024">
    <property type="protein sequence ID" value="NDY92896.1"/>
    <property type="molecule type" value="Genomic_DNA"/>
</dbReference>
<dbReference type="InterPro" id="IPR050879">
    <property type="entry name" value="Acyltransferase_3"/>
</dbReference>
<dbReference type="PANTHER" id="PTHR23028:SF53">
    <property type="entry name" value="ACYL_TRANSF_3 DOMAIN-CONTAINING PROTEIN"/>
    <property type="match status" value="1"/>
</dbReference>
<evidence type="ECO:0000259" key="2">
    <source>
        <dbReference type="Pfam" id="PF01757"/>
    </source>
</evidence>
<feature type="transmembrane region" description="Helical" evidence="1">
    <location>
        <begin position="12"/>
        <end position="35"/>
    </location>
</feature>